<dbReference type="AlphaFoldDB" id="A0A9W9WGF7"/>
<name>A0A9W9WGF7_9EURO</name>
<organism evidence="1 2">
    <name type="scientific">Penicillium desertorum</name>
    <dbReference type="NCBI Taxonomy" id="1303715"/>
    <lineage>
        <taxon>Eukaryota</taxon>
        <taxon>Fungi</taxon>
        <taxon>Dikarya</taxon>
        <taxon>Ascomycota</taxon>
        <taxon>Pezizomycotina</taxon>
        <taxon>Eurotiomycetes</taxon>
        <taxon>Eurotiomycetidae</taxon>
        <taxon>Eurotiales</taxon>
        <taxon>Aspergillaceae</taxon>
        <taxon>Penicillium</taxon>
    </lineage>
</organism>
<dbReference type="EMBL" id="JAPWDO010000008">
    <property type="protein sequence ID" value="KAJ5459098.1"/>
    <property type="molecule type" value="Genomic_DNA"/>
</dbReference>
<proteinExistence type="predicted"/>
<comment type="caution">
    <text evidence="1">The sequence shown here is derived from an EMBL/GenBank/DDBJ whole genome shotgun (WGS) entry which is preliminary data.</text>
</comment>
<protein>
    <submittedName>
        <fullName evidence="1">Uncharacterized protein</fullName>
    </submittedName>
</protein>
<reference evidence="1" key="1">
    <citation type="submission" date="2022-12" db="EMBL/GenBank/DDBJ databases">
        <authorList>
            <person name="Petersen C."/>
        </authorList>
    </citation>
    <scope>NUCLEOTIDE SEQUENCE</scope>
    <source>
        <strain evidence="1">IBT 17660</strain>
    </source>
</reference>
<evidence type="ECO:0000313" key="2">
    <source>
        <dbReference type="Proteomes" id="UP001147760"/>
    </source>
</evidence>
<accession>A0A9W9WGF7</accession>
<sequence length="61" mass="6903">MSPMIQDQRRVVQRGHEPWRIPLQPASIPTGDVCVLLEEWGEWCYVKLVVESVTGEGVVVV</sequence>
<dbReference type="Proteomes" id="UP001147760">
    <property type="component" value="Unassembled WGS sequence"/>
</dbReference>
<gene>
    <name evidence="1" type="ORF">N7530_011042</name>
</gene>
<dbReference type="OrthoDB" id="4251432at2759"/>
<reference evidence="1" key="2">
    <citation type="journal article" date="2023" name="IMA Fungus">
        <title>Comparative genomic study of the Penicillium genus elucidates a diverse pangenome and 15 lateral gene transfer events.</title>
        <authorList>
            <person name="Petersen C."/>
            <person name="Sorensen T."/>
            <person name="Nielsen M.R."/>
            <person name="Sondergaard T.E."/>
            <person name="Sorensen J.L."/>
            <person name="Fitzpatrick D.A."/>
            <person name="Frisvad J.C."/>
            <person name="Nielsen K.L."/>
        </authorList>
    </citation>
    <scope>NUCLEOTIDE SEQUENCE</scope>
    <source>
        <strain evidence="1">IBT 17660</strain>
    </source>
</reference>
<keyword evidence="2" id="KW-1185">Reference proteome</keyword>
<evidence type="ECO:0000313" key="1">
    <source>
        <dbReference type="EMBL" id="KAJ5459098.1"/>
    </source>
</evidence>